<keyword evidence="6 7" id="KW-0067">ATP-binding</keyword>
<dbReference type="SUPFAM" id="SSF51984">
    <property type="entry name" value="MurCD N-terminal domain"/>
    <property type="match status" value="1"/>
</dbReference>
<comment type="function">
    <text evidence="7 8">Cell wall formation. Catalyzes the addition of glutamate to the nucleotide precursor UDP-N-acetylmuramoyl-L-alanine (UMA).</text>
</comment>
<keyword evidence="7 8" id="KW-0132">Cell division</keyword>
<dbReference type="InterPro" id="IPR036615">
    <property type="entry name" value="Mur_ligase_C_dom_sf"/>
</dbReference>
<feature type="domain" description="Mur ligase C-terminal" evidence="9">
    <location>
        <begin position="314"/>
        <end position="439"/>
    </location>
</feature>
<keyword evidence="7 8" id="KW-0573">Peptidoglycan synthesis</keyword>
<evidence type="ECO:0000256" key="8">
    <source>
        <dbReference type="RuleBase" id="RU003664"/>
    </source>
</evidence>
<dbReference type="GO" id="GO:0071555">
    <property type="term" value="P:cell wall organization"/>
    <property type="evidence" value="ECO:0007669"/>
    <property type="project" value="UniProtKB-KW"/>
</dbReference>
<evidence type="ECO:0000256" key="2">
    <source>
        <dbReference type="ARBA" id="ARBA00004752"/>
    </source>
</evidence>
<sequence length="482" mass="53124">MMKTFADRRVTILGLGREGMALTRFMAKRGAQVIVSDRRGLADLADEIGQLAGLPVTCVLRDHPEDILETDILFVSPGIPRSVPIVRAAEARGVPVSSLTELFFELCRAPIVGITGSAGKTTTTTLIGEMLKTDRRRKTWVGGNIGRPLIEEVDDIRAGDWVVLELSSFQLEHLRRSPHVAVVTNVRPNHLDRHGTFEAYRDAKANILRHQSADDVAVLNWDDPETRALAELAPGRVLWFSRREAVPQGAFVRDEMIVVRDGERLVKVCSLAEIGLPGEHNIENVLAAVTVAHAVGVKPGTMARVIRSFRGVEHRLELVRVIDGVRWVNDSIATSPDRTIAALRAFPEDAGRIILLAGGRDKHLPLDELAREIVARVKYLVLFGEMAPKIEAAVKQAMLQANGTGRRVPIRRCLTLEEAVAVAAEVSESDDLVLLSPSGTSFDAFRDYEERGRRFKELVRRLPTAAEVAYQNRLARLASGAR</sequence>
<dbReference type="AlphaFoldDB" id="A0A0M8KC72"/>
<name>A0A0M8KC72_9CHLR</name>
<keyword evidence="12" id="KW-1185">Reference proteome</keyword>
<comment type="pathway">
    <text evidence="2 7 8">Cell wall biogenesis; peptidoglycan biosynthesis.</text>
</comment>
<evidence type="ECO:0000256" key="7">
    <source>
        <dbReference type="HAMAP-Rule" id="MF_00639"/>
    </source>
</evidence>
<dbReference type="GO" id="GO:0008360">
    <property type="term" value="P:regulation of cell shape"/>
    <property type="evidence" value="ECO:0007669"/>
    <property type="project" value="UniProtKB-KW"/>
</dbReference>
<comment type="caution">
    <text evidence="11">The sequence shown here is derived from an EMBL/GenBank/DDBJ whole genome shotgun (WGS) entry which is preliminary data.</text>
</comment>
<dbReference type="InParanoid" id="A0A0M8KC72"/>
<comment type="catalytic activity">
    <reaction evidence="7 8">
        <text>UDP-N-acetyl-alpha-D-muramoyl-L-alanine + D-glutamate + ATP = UDP-N-acetyl-alpha-D-muramoyl-L-alanyl-D-glutamate + ADP + phosphate + H(+)</text>
        <dbReference type="Rhea" id="RHEA:16429"/>
        <dbReference type="ChEBI" id="CHEBI:15378"/>
        <dbReference type="ChEBI" id="CHEBI:29986"/>
        <dbReference type="ChEBI" id="CHEBI:30616"/>
        <dbReference type="ChEBI" id="CHEBI:43474"/>
        <dbReference type="ChEBI" id="CHEBI:83898"/>
        <dbReference type="ChEBI" id="CHEBI:83900"/>
        <dbReference type="ChEBI" id="CHEBI:456216"/>
        <dbReference type="EC" id="6.3.2.9"/>
    </reaction>
</comment>
<feature type="domain" description="Mur ligase central" evidence="10">
    <location>
        <begin position="114"/>
        <end position="292"/>
    </location>
</feature>
<dbReference type="EMBL" id="BBZA01000292">
    <property type="protein sequence ID" value="GAP64616.1"/>
    <property type="molecule type" value="Genomic_DNA"/>
</dbReference>
<dbReference type="Pfam" id="PF21799">
    <property type="entry name" value="MurD-like_N"/>
    <property type="match status" value="1"/>
</dbReference>
<keyword evidence="3 7" id="KW-0963">Cytoplasm</keyword>
<keyword evidence="5 7" id="KW-0547">Nucleotide-binding</keyword>
<dbReference type="PANTHER" id="PTHR43692:SF1">
    <property type="entry name" value="UDP-N-ACETYLMURAMOYLALANINE--D-GLUTAMATE LIGASE"/>
    <property type="match status" value="1"/>
</dbReference>
<dbReference type="SUPFAM" id="SSF53623">
    <property type="entry name" value="MurD-like peptide ligases, catalytic domain"/>
    <property type="match status" value="1"/>
</dbReference>
<evidence type="ECO:0000313" key="11">
    <source>
        <dbReference type="EMBL" id="GAP64616.1"/>
    </source>
</evidence>
<evidence type="ECO:0000256" key="4">
    <source>
        <dbReference type="ARBA" id="ARBA00022598"/>
    </source>
</evidence>
<dbReference type="InterPro" id="IPR036565">
    <property type="entry name" value="Mur-like_cat_sf"/>
</dbReference>
<feature type="binding site" evidence="7">
    <location>
        <begin position="116"/>
        <end position="122"/>
    </location>
    <ligand>
        <name>ATP</name>
        <dbReference type="ChEBI" id="CHEBI:30616"/>
    </ligand>
</feature>
<reference evidence="12" key="2">
    <citation type="submission" date="2015-08" db="EMBL/GenBank/DDBJ databases">
        <title>Draft Genome Sequence of a Heterotrophic Facultative Anaerobic Bacterium Ardenticatena maritima Strain 110S.</title>
        <authorList>
            <person name="Kawaichi S."/>
            <person name="Yoshida T."/>
            <person name="Sako Y."/>
            <person name="Nakamura R."/>
        </authorList>
    </citation>
    <scope>NUCLEOTIDE SEQUENCE [LARGE SCALE GENOMIC DNA]</scope>
    <source>
        <strain evidence="12">110S</strain>
    </source>
</reference>
<dbReference type="Gene3D" id="3.40.1190.10">
    <property type="entry name" value="Mur-like, catalytic domain"/>
    <property type="match status" value="1"/>
</dbReference>
<dbReference type="InterPro" id="IPR004101">
    <property type="entry name" value="Mur_ligase_C"/>
</dbReference>
<evidence type="ECO:0000256" key="3">
    <source>
        <dbReference type="ARBA" id="ARBA00022490"/>
    </source>
</evidence>
<dbReference type="FunCoup" id="A0A0M8KC72">
    <property type="interactions" value="351"/>
</dbReference>
<comment type="subcellular location">
    <subcellularLocation>
        <location evidence="1 7 8">Cytoplasm</location>
    </subcellularLocation>
</comment>
<dbReference type="RefSeq" id="WP_054494333.1">
    <property type="nucleotide sequence ID" value="NZ_BBZA01000292.1"/>
</dbReference>
<organism evidence="11 12">
    <name type="scientific">Ardenticatena maritima</name>
    <dbReference type="NCBI Taxonomy" id="872965"/>
    <lineage>
        <taxon>Bacteria</taxon>
        <taxon>Bacillati</taxon>
        <taxon>Chloroflexota</taxon>
        <taxon>Ardenticatenia</taxon>
        <taxon>Ardenticatenales</taxon>
        <taxon>Ardenticatenaceae</taxon>
        <taxon>Ardenticatena</taxon>
    </lineage>
</organism>
<comment type="similarity">
    <text evidence="7">Belongs to the MurCDEF family.</text>
</comment>
<dbReference type="Pfam" id="PF02875">
    <property type="entry name" value="Mur_ligase_C"/>
    <property type="match status" value="1"/>
</dbReference>
<dbReference type="Gene3D" id="3.40.50.720">
    <property type="entry name" value="NAD(P)-binding Rossmann-like Domain"/>
    <property type="match status" value="1"/>
</dbReference>
<dbReference type="InterPro" id="IPR005762">
    <property type="entry name" value="MurD"/>
</dbReference>
<evidence type="ECO:0000256" key="1">
    <source>
        <dbReference type="ARBA" id="ARBA00004496"/>
    </source>
</evidence>
<dbReference type="GO" id="GO:0009252">
    <property type="term" value="P:peptidoglycan biosynthetic process"/>
    <property type="evidence" value="ECO:0007669"/>
    <property type="project" value="UniProtKB-UniRule"/>
</dbReference>
<proteinExistence type="inferred from homology"/>
<evidence type="ECO:0000259" key="10">
    <source>
        <dbReference type="Pfam" id="PF08245"/>
    </source>
</evidence>
<dbReference type="GO" id="GO:0008764">
    <property type="term" value="F:UDP-N-acetylmuramoylalanine-D-glutamate ligase activity"/>
    <property type="evidence" value="ECO:0007669"/>
    <property type="project" value="UniProtKB-UniRule"/>
</dbReference>
<dbReference type="InterPro" id="IPR013221">
    <property type="entry name" value="Mur_ligase_cen"/>
</dbReference>
<keyword evidence="7 8" id="KW-0131">Cell cycle</keyword>
<dbReference type="Gene3D" id="3.90.190.20">
    <property type="entry name" value="Mur ligase, C-terminal domain"/>
    <property type="match status" value="1"/>
</dbReference>
<dbReference type="HAMAP" id="MF_00639">
    <property type="entry name" value="MurD"/>
    <property type="match status" value="1"/>
</dbReference>
<dbReference type="OrthoDB" id="9809796at2"/>
<dbReference type="Pfam" id="PF08245">
    <property type="entry name" value="Mur_ligase_M"/>
    <property type="match status" value="1"/>
</dbReference>
<dbReference type="EC" id="6.3.2.9" evidence="7 8"/>
<gene>
    <name evidence="7 11" type="primary">murD</name>
    <name evidence="11" type="ORF">ARMA_3039</name>
</gene>
<evidence type="ECO:0000256" key="6">
    <source>
        <dbReference type="ARBA" id="ARBA00022840"/>
    </source>
</evidence>
<keyword evidence="7 8" id="KW-0133">Cell shape</keyword>
<dbReference type="UniPathway" id="UPA00219"/>
<keyword evidence="4 7" id="KW-0436">Ligase</keyword>
<dbReference type="PANTHER" id="PTHR43692">
    <property type="entry name" value="UDP-N-ACETYLMURAMOYLALANINE--D-GLUTAMATE LIGASE"/>
    <property type="match status" value="1"/>
</dbReference>
<dbReference type="Proteomes" id="UP000037784">
    <property type="component" value="Unassembled WGS sequence"/>
</dbReference>
<evidence type="ECO:0000313" key="12">
    <source>
        <dbReference type="Proteomes" id="UP000037784"/>
    </source>
</evidence>
<dbReference type="GO" id="GO:0005524">
    <property type="term" value="F:ATP binding"/>
    <property type="evidence" value="ECO:0007669"/>
    <property type="project" value="UniProtKB-UniRule"/>
</dbReference>
<dbReference type="SUPFAM" id="SSF53244">
    <property type="entry name" value="MurD-like peptide ligases, peptide-binding domain"/>
    <property type="match status" value="1"/>
</dbReference>
<dbReference type="GO" id="GO:0005737">
    <property type="term" value="C:cytoplasm"/>
    <property type="evidence" value="ECO:0007669"/>
    <property type="project" value="UniProtKB-SubCell"/>
</dbReference>
<keyword evidence="7 8" id="KW-0961">Cell wall biogenesis/degradation</keyword>
<reference evidence="11 12" key="1">
    <citation type="journal article" date="2015" name="Genome Announc.">
        <title>Draft Genome Sequence of a Heterotrophic Facultative Anaerobic Thermophilic Bacterium, Ardenticatena maritima Strain 110ST.</title>
        <authorList>
            <person name="Kawaichi S."/>
            <person name="Yoshida T."/>
            <person name="Sako Y."/>
            <person name="Nakamura R."/>
        </authorList>
    </citation>
    <scope>NUCLEOTIDE SEQUENCE [LARGE SCALE GENOMIC DNA]</scope>
    <source>
        <strain evidence="11 12">110S</strain>
    </source>
</reference>
<accession>A0A0M8KC72</accession>
<evidence type="ECO:0000256" key="5">
    <source>
        <dbReference type="ARBA" id="ARBA00022741"/>
    </source>
</evidence>
<dbReference type="GO" id="GO:0051301">
    <property type="term" value="P:cell division"/>
    <property type="evidence" value="ECO:0007669"/>
    <property type="project" value="UniProtKB-KW"/>
</dbReference>
<protein>
    <recommendedName>
        <fullName evidence="7 8">UDP-N-acetylmuramoylalanine--D-glutamate ligase</fullName>
        <ecNumber evidence="7 8">6.3.2.9</ecNumber>
    </recommendedName>
    <alternativeName>
        <fullName evidence="7">D-glutamic acid-adding enzyme</fullName>
    </alternativeName>
    <alternativeName>
        <fullName evidence="7">UDP-N-acetylmuramoyl-L-alanyl-D-glutamate synthetase</fullName>
    </alternativeName>
</protein>
<evidence type="ECO:0000259" key="9">
    <source>
        <dbReference type="Pfam" id="PF02875"/>
    </source>
</evidence>
<dbReference type="NCBIfam" id="TIGR01087">
    <property type="entry name" value="murD"/>
    <property type="match status" value="1"/>
</dbReference>